<feature type="compositionally biased region" description="Low complexity" evidence="1">
    <location>
        <begin position="306"/>
        <end position="317"/>
    </location>
</feature>
<feature type="compositionally biased region" description="Basic and acidic residues" evidence="1">
    <location>
        <begin position="467"/>
        <end position="479"/>
    </location>
</feature>
<sequence>MTEHRTEHREYEADYYAQTHADLSKGAGRFGVEDQRNVREGIDKRTQQSAQDYSVTQGNQLLSNQTTRADAPTPTANYAAYDHSNLYDMVHTNMDVKEIDDRGRVANKIGNWLADISNSANTATAATDVEWQGAAADQAHGFFQKTADYTAQTANAAQLSSNRYSQQAAAADYAQKNMPEPVKFDQQAEMQKATQQLSVADPAAAAQTMNAIAAKQQQADAAHQQAVQVMQGLDNTYHETASTQPAYSPPPRLGGGDDSTHTSSAQPGAGLAGHAGALNTGGGSFGAPGGGAPGAGSPGGGGTAGFNGNAFTPPGAGSSTGAGAFGGPGGTGGGGFRPPAAGGGFGRLSPDALAFGGGGPGGAGGAGEETLRGGRPGAGGGRAGGGFAGSRVSGGGAAGRGGVGEGGESGKGAGERLERGATAAANAGKAGKAGAPGAAGAGGGKKKEEGKEHKNKLPNQEDPDEVFEVRPERGPDGEKITPPVIGG</sequence>
<feature type="compositionally biased region" description="Polar residues" evidence="1">
    <location>
        <begin position="47"/>
        <end position="68"/>
    </location>
</feature>
<feature type="region of interest" description="Disordered" evidence="1">
    <location>
        <begin position="43"/>
        <end position="73"/>
    </location>
</feature>
<dbReference type="Gene3D" id="1.20.1260.20">
    <property type="entry name" value="PPE superfamily"/>
    <property type="match status" value="1"/>
</dbReference>
<name>A0ABZ1I0A1_9PSEU</name>
<proteinExistence type="predicted"/>
<dbReference type="EMBL" id="CP142149">
    <property type="protein sequence ID" value="WSE27534.1"/>
    <property type="molecule type" value="Genomic_DNA"/>
</dbReference>
<gene>
    <name evidence="2" type="ORF">VSH64_32405</name>
</gene>
<reference evidence="2 3" key="1">
    <citation type="journal article" date="2015" name="Int. J. Syst. Evol. Microbiol.">
        <title>Amycolatopsis rhabdoformis sp. nov., an actinomycete isolated from a tropical forest soil.</title>
        <authorList>
            <person name="Souza W.R."/>
            <person name="Silva R.E."/>
            <person name="Goodfellow M."/>
            <person name="Busarakam K."/>
            <person name="Figueiro F.S."/>
            <person name="Ferreira D."/>
            <person name="Rodrigues-Filho E."/>
            <person name="Moraes L.A.B."/>
            <person name="Zucchi T.D."/>
        </authorList>
    </citation>
    <scope>NUCLEOTIDE SEQUENCE [LARGE SCALE GENOMIC DNA]</scope>
    <source>
        <strain evidence="2 3">NCIMB 14900</strain>
    </source>
</reference>
<organism evidence="2 3">
    <name type="scientific">Amycolatopsis rhabdoformis</name>
    <dbReference type="NCBI Taxonomy" id="1448059"/>
    <lineage>
        <taxon>Bacteria</taxon>
        <taxon>Bacillati</taxon>
        <taxon>Actinomycetota</taxon>
        <taxon>Actinomycetes</taxon>
        <taxon>Pseudonocardiales</taxon>
        <taxon>Pseudonocardiaceae</taxon>
        <taxon>Amycolatopsis</taxon>
    </lineage>
</organism>
<dbReference type="RefSeq" id="WP_326566546.1">
    <property type="nucleotide sequence ID" value="NZ_CP142149.1"/>
</dbReference>
<dbReference type="InterPro" id="IPR038332">
    <property type="entry name" value="PPE_sf"/>
</dbReference>
<feature type="compositionally biased region" description="Gly residues" evidence="1">
    <location>
        <begin position="355"/>
        <end position="367"/>
    </location>
</feature>
<keyword evidence="3" id="KW-1185">Reference proteome</keyword>
<protein>
    <recommendedName>
        <fullName evidence="4">PPE domain-containing protein</fullName>
    </recommendedName>
</protein>
<dbReference type="Proteomes" id="UP001330812">
    <property type="component" value="Chromosome"/>
</dbReference>
<feature type="compositionally biased region" description="Gly residues" evidence="1">
    <location>
        <begin position="279"/>
        <end position="305"/>
    </location>
</feature>
<evidence type="ECO:0000256" key="1">
    <source>
        <dbReference type="SAM" id="MobiDB-lite"/>
    </source>
</evidence>
<feature type="region of interest" description="Disordered" evidence="1">
    <location>
        <begin position="240"/>
        <end position="487"/>
    </location>
</feature>
<evidence type="ECO:0008006" key="4">
    <source>
        <dbReference type="Google" id="ProtNLM"/>
    </source>
</evidence>
<evidence type="ECO:0000313" key="3">
    <source>
        <dbReference type="Proteomes" id="UP001330812"/>
    </source>
</evidence>
<feature type="compositionally biased region" description="Gly residues" evidence="1">
    <location>
        <begin position="374"/>
        <end position="412"/>
    </location>
</feature>
<feature type="compositionally biased region" description="Gly residues" evidence="1">
    <location>
        <begin position="318"/>
        <end position="346"/>
    </location>
</feature>
<accession>A0ABZ1I0A1</accession>
<feature type="compositionally biased region" description="Low complexity" evidence="1">
    <location>
        <begin position="268"/>
        <end position="278"/>
    </location>
</feature>
<evidence type="ECO:0000313" key="2">
    <source>
        <dbReference type="EMBL" id="WSE27534.1"/>
    </source>
</evidence>
<feature type="compositionally biased region" description="Low complexity" evidence="1">
    <location>
        <begin position="420"/>
        <end position="436"/>
    </location>
</feature>